<keyword evidence="9" id="KW-1185">Reference proteome</keyword>
<feature type="domain" description="Cytochrome c" evidence="7">
    <location>
        <begin position="44"/>
        <end position="186"/>
    </location>
</feature>
<dbReference type="InterPro" id="IPR036909">
    <property type="entry name" value="Cyt_c-like_dom_sf"/>
</dbReference>
<evidence type="ECO:0000313" key="8">
    <source>
        <dbReference type="EMBL" id="QAA93932.1"/>
    </source>
</evidence>
<keyword evidence="3 4" id="KW-0408">Iron</keyword>
<keyword evidence="1 4" id="KW-0349">Heme</keyword>
<keyword evidence="2 4" id="KW-0479">Metal-binding</keyword>
<accession>A0A410GCA0</accession>
<dbReference type="AlphaFoldDB" id="A0A410GCA0"/>
<evidence type="ECO:0000313" key="9">
    <source>
        <dbReference type="Proteomes" id="UP000283474"/>
    </source>
</evidence>
<dbReference type="GO" id="GO:0009055">
    <property type="term" value="F:electron transfer activity"/>
    <property type="evidence" value="ECO:0007669"/>
    <property type="project" value="InterPro"/>
</dbReference>
<dbReference type="Gene3D" id="1.10.760.10">
    <property type="entry name" value="Cytochrome c-like domain"/>
    <property type="match status" value="1"/>
</dbReference>
<dbReference type="OrthoDB" id="9805440at2"/>
<sequence length="216" mass="24360">MNKLLPLLIGAIGVLLLATLMLVILPAWQLRTSQPPAQLQPYTEQQLFGRQQYVANGCIYCHSQQPRSTGQTLFDGARGWGRASTPGDYFYDTPHLLGTMRTGPDLLNVGARLKSRDWHLTHLYQPRAIFDWSIMPSYPYMFDVKDEAAQDDVVVRLPAQFQPPGGRVVVARKEALDLVEYLLSLDRTYPASHEELQKRDRGYDHRPETAADGHAG</sequence>
<dbReference type="InterPro" id="IPR003468">
    <property type="entry name" value="Cyt_c_oxidase_monohaem-su/FixO"/>
</dbReference>
<feature type="transmembrane region" description="Helical" evidence="6">
    <location>
        <begin position="7"/>
        <end position="28"/>
    </location>
</feature>
<evidence type="ECO:0000256" key="4">
    <source>
        <dbReference type="PROSITE-ProRule" id="PRU00433"/>
    </source>
</evidence>
<evidence type="ECO:0000256" key="3">
    <source>
        <dbReference type="ARBA" id="ARBA00023004"/>
    </source>
</evidence>
<name>A0A410GCA0_9BURK</name>
<dbReference type="KEGG" id="pus:CKA81_08835"/>
<dbReference type="InterPro" id="IPR009056">
    <property type="entry name" value="Cyt_c-like_dom"/>
</dbReference>
<evidence type="ECO:0000256" key="5">
    <source>
        <dbReference type="SAM" id="MobiDB-lite"/>
    </source>
</evidence>
<keyword evidence="6" id="KW-0812">Transmembrane</keyword>
<dbReference type="GO" id="GO:0046872">
    <property type="term" value="F:metal ion binding"/>
    <property type="evidence" value="ECO:0007669"/>
    <property type="project" value="UniProtKB-KW"/>
</dbReference>
<evidence type="ECO:0000256" key="2">
    <source>
        <dbReference type="ARBA" id="ARBA00022723"/>
    </source>
</evidence>
<gene>
    <name evidence="8" type="ORF">CKA81_08835</name>
</gene>
<keyword evidence="6" id="KW-0472">Membrane</keyword>
<dbReference type="SUPFAM" id="SSF46626">
    <property type="entry name" value="Cytochrome c"/>
    <property type="match status" value="1"/>
</dbReference>
<feature type="region of interest" description="Disordered" evidence="5">
    <location>
        <begin position="194"/>
        <end position="216"/>
    </location>
</feature>
<reference evidence="8 9" key="1">
    <citation type="submission" date="2017-08" db="EMBL/GenBank/DDBJ databases">
        <authorList>
            <person name="Park S.-J."/>
            <person name="Kim H."/>
        </authorList>
    </citation>
    <scope>NUCLEOTIDE SEQUENCE [LARGE SCALE GENOMIC DNA]</scope>
    <source>
        <strain evidence="9">ye3</strain>
    </source>
</reference>
<keyword evidence="6" id="KW-1133">Transmembrane helix</keyword>
<dbReference type="Pfam" id="PF02433">
    <property type="entry name" value="FixO"/>
    <property type="match status" value="1"/>
</dbReference>
<organism evidence="8 9">
    <name type="scientific">Pollutimonas thiosulfatoxidans</name>
    <dbReference type="NCBI Taxonomy" id="2028345"/>
    <lineage>
        <taxon>Bacteria</taxon>
        <taxon>Pseudomonadati</taxon>
        <taxon>Pseudomonadota</taxon>
        <taxon>Betaproteobacteria</taxon>
        <taxon>Burkholderiales</taxon>
        <taxon>Alcaligenaceae</taxon>
        <taxon>Pollutimonas</taxon>
    </lineage>
</organism>
<dbReference type="EMBL" id="CP022987">
    <property type="protein sequence ID" value="QAA93932.1"/>
    <property type="molecule type" value="Genomic_DNA"/>
</dbReference>
<dbReference type="GO" id="GO:0020037">
    <property type="term" value="F:heme binding"/>
    <property type="evidence" value="ECO:0007669"/>
    <property type="project" value="InterPro"/>
</dbReference>
<proteinExistence type="predicted"/>
<dbReference type="RefSeq" id="WP_118994223.1">
    <property type="nucleotide sequence ID" value="NZ_CP022987.1"/>
</dbReference>
<evidence type="ECO:0000259" key="7">
    <source>
        <dbReference type="PROSITE" id="PS51007"/>
    </source>
</evidence>
<evidence type="ECO:0000256" key="6">
    <source>
        <dbReference type="SAM" id="Phobius"/>
    </source>
</evidence>
<protein>
    <submittedName>
        <fullName evidence="8">Cytochrome-c oxidase</fullName>
    </submittedName>
</protein>
<dbReference type="PROSITE" id="PS51007">
    <property type="entry name" value="CYTC"/>
    <property type="match status" value="1"/>
</dbReference>
<dbReference type="Proteomes" id="UP000283474">
    <property type="component" value="Chromosome"/>
</dbReference>
<evidence type="ECO:0000256" key="1">
    <source>
        <dbReference type="ARBA" id="ARBA00022617"/>
    </source>
</evidence>